<comment type="caution">
    <text evidence="3">The sequence shown here is derived from an EMBL/GenBank/DDBJ whole genome shotgun (WGS) entry which is preliminary data.</text>
</comment>
<feature type="signal peptide" evidence="2">
    <location>
        <begin position="1"/>
        <end position="20"/>
    </location>
</feature>
<evidence type="ECO:0000256" key="1">
    <source>
        <dbReference type="SAM" id="MobiDB-lite"/>
    </source>
</evidence>
<dbReference type="EMBL" id="CAXLJM020000006">
    <property type="protein sequence ID" value="CAL8071548.1"/>
    <property type="molecule type" value="Genomic_DNA"/>
</dbReference>
<feature type="region of interest" description="Disordered" evidence="1">
    <location>
        <begin position="153"/>
        <end position="174"/>
    </location>
</feature>
<dbReference type="Proteomes" id="UP001642540">
    <property type="component" value="Unassembled WGS sequence"/>
</dbReference>
<protein>
    <submittedName>
        <fullName evidence="3">Uncharacterized protein</fullName>
    </submittedName>
</protein>
<reference evidence="3 4" key="1">
    <citation type="submission" date="2024-08" db="EMBL/GenBank/DDBJ databases">
        <authorList>
            <person name="Cucini C."/>
            <person name="Frati F."/>
        </authorList>
    </citation>
    <scope>NUCLEOTIDE SEQUENCE [LARGE SCALE GENOMIC DNA]</scope>
</reference>
<name>A0ABP1PTX3_9HEXA</name>
<accession>A0ABP1PTX3</accession>
<evidence type="ECO:0000313" key="4">
    <source>
        <dbReference type="Proteomes" id="UP001642540"/>
    </source>
</evidence>
<evidence type="ECO:0000313" key="3">
    <source>
        <dbReference type="EMBL" id="CAL8071548.1"/>
    </source>
</evidence>
<keyword evidence="2" id="KW-0732">Signal</keyword>
<keyword evidence="4" id="KW-1185">Reference proteome</keyword>
<proteinExistence type="predicted"/>
<organism evidence="3 4">
    <name type="scientific">Orchesella dallaii</name>
    <dbReference type="NCBI Taxonomy" id="48710"/>
    <lineage>
        <taxon>Eukaryota</taxon>
        <taxon>Metazoa</taxon>
        <taxon>Ecdysozoa</taxon>
        <taxon>Arthropoda</taxon>
        <taxon>Hexapoda</taxon>
        <taxon>Collembola</taxon>
        <taxon>Entomobryomorpha</taxon>
        <taxon>Entomobryoidea</taxon>
        <taxon>Orchesellidae</taxon>
        <taxon>Orchesellinae</taxon>
        <taxon>Orchesella</taxon>
    </lineage>
</organism>
<evidence type="ECO:0000256" key="2">
    <source>
        <dbReference type="SAM" id="SignalP"/>
    </source>
</evidence>
<sequence>MKFVIGKFLIVALLIVGTLSLPVDKEGLYISMGNQSTKAGDLQIKDLLLDFPLPLRTQVIKHMQNTSPVMGTLDKQSIIAGGIQHKGPLLYIPWPLSEKVRQEYKKQIAQMKVVEKEEQIIATLDQQLAISGGIYNIDDGLLDLLSHHTTGSMRKESGSLISDMDPTGRNKQIS</sequence>
<gene>
    <name evidence="3" type="ORF">ODALV1_LOCUS1767</name>
</gene>
<feature type="chain" id="PRO_5046929011" evidence="2">
    <location>
        <begin position="21"/>
        <end position="174"/>
    </location>
</feature>